<reference evidence="2" key="1">
    <citation type="journal article" date="2018" name="Nat. Microbiol.">
        <title>Leveraging single-cell genomics to expand the fungal tree of life.</title>
        <authorList>
            <person name="Ahrendt S.R."/>
            <person name="Quandt C.A."/>
            <person name="Ciobanu D."/>
            <person name="Clum A."/>
            <person name="Salamov A."/>
            <person name="Andreopoulos B."/>
            <person name="Cheng J.F."/>
            <person name="Woyke T."/>
            <person name="Pelin A."/>
            <person name="Henrissat B."/>
            <person name="Reynolds N.K."/>
            <person name="Benny G.L."/>
            <person name="Smith M.E."/>
            <person name="James T.Y."/>
            <person name="Grigoriev I.V."/>
        </authorList>
    </citation>
    <scope>NUCLEOTIDE SEQUENCE [LARGE SCALE GENOMIC DNA]</scope>
</reference>
<accession>A0A4P9WFM1</accession>
<dbReference type="EMBL" id="KZ995012">
    <property type="protein sequence ID" value="RKO91561.1"/>
    <property type="molecule type" value="Genomic_DNA"/>
</dbReference>
<protein>
    <submittedName>
        <fullName evidence="1">Uncharacterized protein</fullName>
    </submittedName>
</protein>
<evidence type="ECO:0000313" key="2">
    <source>
        <dbReference type="Proteomes" id="UP000269721"/>
    </source>
</evidence>
<proteinExistence type="predicted"/>
<dbReference type="Proteomes" id="UP000269721">
    <property type="component" value="Unassembled WGS sequence"/>
</dbReference>
<keyword evidence="2" id="KW-1185">Reference proteome</keyword>
<evidence type="ECO:0000313" key="1">
    <source>
        <dbReference type="EMBL" id="RKO91561.1"/>
    </source>
</evidence>
<organism evidence="1 2">
    <name type="scientific">Blyttiomyces helicus</name>
    <dbReference type="NCBI Taxonomy" id="388810"/>
    <lineage>
        <taxon>Eukaryota</taxon>
        <taxon>Fungi</taxon>
        <taxon>Fungi incertae sedis</taxon>
        <taxon>Chytridiomycota</taxon>
        <taxon>Chytridiomycota incertae sedis</taxon>
        <taxon>Chytridiomycetes</taxon>
        <taxon>Chytridiomycetes incertae sedis</taxon>
        <taxon>Blyttiomyces</taxon>
    </lineage>
</organism>
<gene>
    <name evidence="1" type="ORF">BDK51DRAFT_36730</name>
</gene>
<name>A0A4P9WFM1_9FUNG</name>
<sequence length="342" mass="37864">MQQARGLPCRLDIVQASSFDAALQHPLAEVQLPEEDLPRSPQLFDVLSIAGRDDSRFFYPTSESCFPLAVSRPALPRRHRSLRLSMDEGDSPTGSYVSDSFLSTSFGDSGFPPMFEGEQRTQSSAQTKGMGSIEELKKTELSQSLFLILFLVSTREPDQEEHKNPEFGIFAGWYQCSLSSKSSEPVHFLPCIAPRPPSPFMPLGQHLPGSCLSFSFLPMMKDAWVRRSPLIFLSSQELKKSEFATFVAWCDCSSGADRQHKKPDFATLRSLSVSGATALLLHGSSKQAIPNLFAVRPFHPLLLVLWKPPPPSIFHAPQPASSFIMPIFQFSNNGGESRDADP</sequence>
<dbReference type="AlphaFoldDB" id="A0A4P9WFM1"/>